<dbReference type="InterPro" id="IPR007069">
    <property type="entry name" value="Transposase_32"/>
</dbReference>
<organism evidence="3 4">
    <name type="scientific">Rhodoferax antarcticus ANT.BR</name>
    <dbReference type="NCBI Taxonomy" id="1111071"/>
    <lineage>
        <taxon>Bacteria</taxon>
        <taxon>Pseudomonadati</taxon>
        <taxon>Pseudomonadota</taxon>
        <taxon>Betaproteobacteria</taxon>
        <taxon>Burkholderiales</taxon>
        <taxon>Comamonadaceae</taxon>
        <taxon>Rhodoferax</taxon>
    </lineage>
</organism>
<feature type="region of interest" description="Disordered" evidence="1">
    <location>
        <begin position="151"/>
        <end position="170"/>
    </location>
</feature>
<keyword evidence="4" id="KW-1185">Reference proteome</keyword>
<reference evidence="3 4" key="1">
    <citation type="submission" date="2017-01" db="EMBL/GenBank/DDBJ databases">
        <title>Genome sequence of Rhodoferax antarcticus ANT.BR, a psychrophilic purple nonsulfur bacterium from an Antarctic microbial mat.</title>
        <authorList>
            <person name="Baker J."/>
            <person name="Riester C."/>
            <person name="Skinner B."/>
            <person name="Newell A."/>
            <person name="Swingley W."/>
            <person name="Madigan M."/>
            <person name="Jung D."/>
            <person name="Asao M."/>
            <person name="Chen M."/>
            <person name="Loughlin P."/>
            <person name="Pan H."/>
            <person name="Lin S."/>
            <person name="Li N."/>
            <person name="Shaw J."/>
            <person name="Prado M."/>
            <person name="Sherman C."/>
            <person name="Li X."/>
            <person name="Tang J."/>
            <person name="Blankenship R."/>
            <person name="Zhao T."/>
            <person name="Touchman J."/>
            <person name="Sattley M."/>
        </authorList>
    </citation>
    <scope>NUCLEOTIDE SEQUENCE [LARGE SCALE GENOMIC DNA]</scope>
    <source>
        <strain evidence="3 4">ANT.BR</strain>
    </source>
</reference>
<dbReference type="Pfam" id="PF04986">
    <property type="entry name" value="Y2_Tnp"/>
    <property type="match status" value="1"/>
</dbReference>
<sequence length="170" mass="18109">MHFHVCVVDGVFEALPDVQSDSDSDSDLAESANAASITFHPAQIDDAAIAAVHANVRKRLLRAFVARGHLESHDAKDMAGYAHGGGFSVDAGVRIEAADRAGLERLLRYCARPPFALDRLKQRGADLVYRCGKGHAEPLPSSKYAGELVLTPTGANQPHRPTGAASQITN</sequence>
<protein>
    <submittedName>
        <fullName evidence="3">Transposase family protein</fullName>
    </submittedName>
</protein>
<evidence type="ECO:0000256" key="1">
    <source>
        <dbReference type="SAM" id="MobiDB-lite"/>
    </source>
</evidence>
<evidence type="ECO:0000259" key="2">
    <source>
        <dbReference type="Pfam" id="PF04986"/>
    </source>
</evidence>
<proteinExistence type="predicted"/>
<dbReference type="AlphaFoldDB" id="A0A1Q8YHB1"/>
<gene>
    <name evidence="3" type="ORF">BLL52_1223</name>
</gene>
<dbReference type="GO" id="GO:0003677">
    <property type="term" value="F:DNA binding"/>
    <property type="evidence" value="ECO:0007669"/>
    <property type="project" value="InterPro"/>
</dbReference>
<dbReference type="GO" id="GO:0006313">
    <property type="term" value="P:DNA transposition"/>
    <property type="evidence" value="ECO:0007669"/>
    <property type="project" value="InterPro"/>
</dbReference>
<feature type="domain" description="Transposase IS801/IS1294" evidence="2">
    <location>
        <begin position="2"/>
        <end position="133"/>
    </location>
</feature>
<evidence type="ECO:0000313" key="3">
    <source>
        <dbReference type="EMBL" id="OLP07393.1"/>
    </source>
</evidence>
<dbReference type="Proteomes" id="UP000185911">
    <property type="component" value="Unassembled WGS sequence"/>
</dbReference>
<comment type="caution">
    <text evidence="3">The sequence shown here is derived from an EMBL/GenBank/DDBJ whole genome shotgun (WGS) entry which is preliminary data.</text>
</comment>
<dbReference type="GO" id="GO:0004803">
    <property type="term" value="F:transposase activity"/>
    <property type="evidence" value="ECO:0007669"/>
    <property type="project" value="InterPro"/>
</dbReference>
<accession>A0A1Q8YHB1</accession>
<evidence type="ECO:0000313" key="4">
    <source>
        <dbReference type="Proteomes" id="UP000185911"/>
    </source>
</evidence>
<dbReference type="EMBL" id="MSYM01000008">
    <property type="protein sequence ID" value="OLP07393.1"/>
    <property type="molecule type" value="Genomic_DNA"/>
</dbReference>
<name>A0A1Q8YHB1_9BURK</name>